<accession>A0A9N7U125</accession>
<protein>
    <submittedName>
        <fullName evidence="2">Uncharacterized protein</fullName>
    </submittedName>
</protein>
<feature type="compositionally biased region" description="Basic and acidic residues" evidence="1">
    <location>
        <begin position="20"/>
        <end position="30"/>
    </location>
</feature>
<sequence>MAALSQYASSCVRLSFMTTEKRVEDEEEHGRKRNTRKKNEERDQATQAPPRSLWPMQGPARLCLCVGESARFTRVTTVEAAGAVNCFPRLRRAASLLATHRDELATCLEGVTA</sequence>
<name>A0A9N7U125_PLEPL</name>
<evidence type="ECO:0000313" key="2">
    <source>
        <dbReference type="EMBL" id="CAB1422558.1"/>
    </source>
</evidence>
<gene>
    <name evidence="2" type="ORF">PLEPLA_LOCUS10474</name>
</gene>
<dbReference type="AlphaFoldDB" id="A0A9N7U125"/>
<organism evidence="2 3">
    <name type="scientific">Pleuronectes platessa</name>
    <name type="common">European plaice</name>
    <dbReference type="NCBI Taxonomy" id="8262"/>
    <lineage>
        <taxon>Eukaryota</taxon>
        <taxon>Metazoa</taxon>
        <taxon>Chordata</taxon>
        <taxon>Craniata</taxon>
        <taxon>Vertebrata</taxon>
        <taxon>Euteleostomi</taxon>
        <taxon>Actinopterygii</taxon>
        <taxon>Neopterygii</taxon>
        <taxon>Teleostei</taxon>
        <taxon>Neoteleostei</taxon>
        <taxon>Acanthomorphata</taxon>
        <taxon>Carangaria</taxon>
        <taxon>Pleuronectiformes</taxon>
        <taxon>Pleuronectoidei</taxon>
        <taxon>Pleuronectidae</taxon>
        <taxon>Pleuronectes</taxon>
    </lineage>
</organism>
<evidence type="ECO:0000256" key="1">
    <source>
        <dbReference type="SAM" id="MobiDB-lite"/>
    </source>
</evidence>
<proteinExistence type="predicted"/>
<dbReference type="Proteomes" id="UP001153269">
    <property type="component" value="Unassembled WGS sequence"/>
</dbReference>
<comment type="caution">
    <text evidence="2">The sequence shown here is derived from an EMBL/GenBank/DDBJ whole genome shotgun (WGS) entry which is preliminary data.</text>
</comment>
<feature type="region of interest" description="Disordered" evidence="1">
    <location>
        <begin position="20"/>
        <end position="54"/>
    </location>
</feature>
<dbReference type="EMBL" id="CADEAL010000592">
    <property type="protein sequence ID" value="CAB1422558.1"/>
    <property type="molecule type" value="Genomic_DNA"/>
</dbReference>
<reference evidence="2" key="1">
    <citation type="submission" date="2020-03" db="EMBL/GenBank/DDBJ databases">
        <authorList>
            <person name="Weist P."/>
        </authorList>
    </citation>
    <scope>NUCLEOTIDE SEQUENCE</scope>
</reference>
<keyword evidence="3" id="KW-1185">Reference proteome</keyword>
<evidence type="ECO:0000313" key="3">
    <source>
        <dbReference type="Proteomes" id="UP001153269"/>
    </source>
</evidence>